<dbReference type="InterPro" id="IPR013843">
    <property type="entry name" value="Ribosomal_eS4_N"/>
</dbReference>
<protein>
    <recommendedName>
        <fullName evidence="1">Small ribosomal subunit protein eS4 N-terminal domain-containing protein</fullName>
    </recommendedName>
</protein>
<organism evidence="2 3">
    <name type="scientific">Papaver somniferum</name>
    <name type="common">Opium poppy</name>
    <dbReference type="NCBI Taxonomy" id="3469"/>
    <lineage>
        <taxon>Eukaryota</taxon>
        <taxon>Viridiplantae</taxon>
        <taxon>Streptophyta</taxon>
        <taxon>Embryophyta</taxon>
        <taxon>Tracheophyta</taxon>
        <taxon>Spermatophyta</taxon>
        <taxon>Magnoliopsida</taxon>
        <taxon>Ranunculales</taxon>
        <taxon>Papaveraceae</taxon>
        <taxon>Papaveroideae</taxon>
        <taxon>Papaver</taxon>
    </lineage>
</organism>
<dbReference type="Proteomes" id="UP000316621">
    <property type="component" value="Chromosome 2"/>
</dbReference>
<reference evidence="2 3" key="1">
    <citation type="journal article" date="2018" name="Science">
        <title>The opium poppy genome and morphinan production.</title>
        <authorList>
            <person name="Guo L."/>
            <person name="Winzer T."/>
            <person name="Yang X."/>
            <person name="Li Y."/>
            <person name="Ning Z."/>
            <person name="He Z."/>
            <person name="Teodor R."/>
            <person name="Lu Y."/>
            <person name="Bowser T.A."/>
            <person name="Graham I.A."/>
            <person name="Ye K."/>
        </authorList>
    </citation>
    <scope>NUCLEOTIDE SEQUENCE [LARGE SCALE GENOMIC DNA]</scope>
    <source>
        <strain evidence="3">cv. HN1</strain>
        <tissue evidence="2">Leaves</tissue>
    </source>
</reference>
<dbReference type="EMBL" id="CM010716">
    <property type="protein sequence ID" value="RZC49868.1"/>
    <property type="molecule type" value="Genomic_DNA"/>
</dbReference>
<proteinExistence type="predicted"/>
<dbReference type="Pfam" id="PF08071">
    <property type="entry name" value="RS4NT"/>
    <property type="match status" value="1"/>
</dbReference>
<dbReference type="AlphaFoldDB" id="A0A4Y7IQW6"/>
<feature type="domain" description="Small ribosomal subunit protein eS4 N-terminal" evidence="1">
    <location>
        <begin position="52"/>
        <end position="75"/>
    </location>
</feature>
<evidence type="ECO:0000259" key="1">
    <source>
        <dbReference type="Pfam" id="PF08071"/>
    </source>
</evidence>
<evidence type="ECO:0000313" key="3">
    <source>
        <dbReference type="Proteomes" id="UP000316621"/>
    </source>
</evidence>
<keyword evidence="3" id="KW-1185">Reference proteome</keyword>
<sequence>MVPTAHGDECTEQFLSHDLECTEQLENTGYGGGMSSAKSTPESDTVACSFLGLKKHLKRLNALKHWMLVNLGTTFRFLHSMMETQGVLIVVASLQIMLGFSQEKTLEHCGVTSDNRLHKQQKLNDKRTTMILVVCEPGTQHMDALLDIICEVLL</sequence>
<evidence type="ECO:0000313" key="2">
    <source>
        <dbReference type="EMBL" id="RZC49868.1"/>
    </source>
</evidence>
<name>A0A4Y7IQW6_PAPSO</name>
<gene>
    <name evidence="2" type="ORF">C5167_018289</name>
</gene>
<dbReference type="Gramene" id="RZC49868">
    <property type="protein sequence ID" value="RZC49868"/>
    <property type="gene ID" value="C5167_018289"/>
</dbReference>
<accession>A0A4Y7IQW6</accession>